<dbReference type="EMBL" id="JBEZFP010000126">
    <property type="protein sequence ID" value="MEU8138505.1"/>
    <property type="molecule type" value="Genomic_DNA"/>
</dbReference>
<evidence type="ECO:0000313" key="6">
    <source>
        <dbReference type="Proteomes" id="UP001551482"/>
    </source>
</evidence>
<dbReference type="InterPro" id="IPR024185">
    <property type="entry name" value="FTHF_cligase-like_sf"/>
</dbReference>
<dbReference type="InterPro" id="IPR037171">
    <property type="entry name" value="NagB/RpiA_transferase-like"/>
</dbReference>
<dbReference type="GO" id="GO:0030272">
    <property type="term" value="F:5-formyltetrahydrofolate cyclo-ligase activity"/>
    <property type="evidence" value="ECO:0007669"/>
    <property type="project" value="UniProtKB-EC"/>
</dbReference>
<dbReference type="RefSeq" id="WP_358361988.1">
    <property type="nucleotide sequence ID" value="NZ_JBEZFP010000126.1"/>
</dbReference>
<comment type="catalytic activity">
    <reaction evidence="4">
        <text>(6S)-5-formyl-5,6,7,8-tetrahydrofolate + ATP = (6R)-5,10-methenyltetrahydrofolate + ADP + phosphate</text>
        <dbReference type="Rhea" id="RHEA:10488"/>
        <dbReference type="ChEBI" id="CHEBI:30616"/>
        <dbReference type="ChEBI" id="CHEBI:43474"/>
        <dbReference type="ChEBI" id="CHEBI:57455"/>
        <dbReference type="ChEBI" id="CHEBI:57457"/>
        <dbReference type="ChEBI" id="CHEBI:456216"/>
        <dbReference type="EC" id="6.3.3.2"/>
    </reaction>
</comment>
<gene>
    <name evidence="5" type="ORF">AB0C36_34035</name>
</gene>
<dbReference type="SUPFAM" id="SSF100950">
    <property type="entry name" value="NagB/RpiA/CoA transferase-like"/>
    <property type="match status" value="1"/>
</dbReference>
<proteinExistence type="inferred from homology"/>
<protein>
    <recommendedName>
        <fullName evidence="4">5-formyltetrahydrofolate cyclo-ligase</fullName>
        <ecNumber evidence="4">6.3.3.2</ecNumber>
    </recommendedName>
</protein>
<comment type="similarity">
    <text evidence="1 4">Belongs to the 5-formyltetrahydrofolate cyclo-ligase family.</text>
</comment>
<dbReference type="Pfam" id="PF01812">
    <property type="entry name" value="5-FTHF_cyc-lig"/>
    <property type="match status" value="1"/>
</dbReference>
<keyword evidence="3 4" id="KW-0067">ATP-binding</keyword>
<dbReference type="PANTHER" id="PTHR23407:SF1">
    <property type="entry name" value="5-FORMYLTETRAHYDROFOLATE CYCLO-LIGASE"/>
    <property type="match status" value="1"/>
</dbReference>
<dbReference type="Gene3D" id="3.40.50.10420">
    <property type="entry name" value="NagB/RpiA/CoA transferase-like"/>
    <property type="match status" value="1"/>
</dbReference>
<evidence type="ECO:0000256" key="1">
    <source>
        <dbReference type="ARBA" id="ARBA00010638"/>
    </source>
</evidence>
<evidence type="ECO:0000256" key="2">
    <source>
        <dbReference type="ARBA" id="ARBA00022741"/>
    </source>
</evidence>
<comment type="caution">
    <text evidence="5">The sequence shown here is derived from an EMBL/GenBank/DDBJ whole genome shotgun (WGS) entry which is preliminary data.</text>
</comment>
<dbReference type="InterPro" id="IPR002698">
    <property type="entry name" value="FTHF_cligase"/>
</dbReference>
<reference evidence="5 6" key="1">
    <citation type="submission" date="2024-06" db="EMBL/GenBank/DDBJ databases">
        <title>The Natural Products Discovery Center: Release of the First 8490 Sequenced Strains for Exploring Actinobacteria Biosynthetic Diversity.</title>
        <authorList>
            <person name="Kalkreuter E."/>
            <person name="Kautsar S.A."/>
            <person name="Yang D."/>
            <person name="Bader C.D."/>
            <person name="Teijaro C.N."/>
            <person name="Fluegel L."/>
            <person name="Davis C.M."/>
            <person name="Simpson J.R."/>
            <person name="Lauterbach L."/>
            <person name="Steele A.D."/>
            <person name="Gui C."/>
            <person name="Meng S."/>
            <person name="Li G."/>
            <person name="Viehrig K."/>
            <person name="Ye F."/>
            <person name="Su P."/>
            <person name="Kiefer A.F."/>
            <person name="Nichols A."/>
            <person name="Cepeda A.J."/>
            <person name="Yan W."/>
            <person name="Fan B."/>
            <person name="Jiang Y."/>
            <person name="Adhikari A."/>
            <person name="Zheng C.-J."/>
            <person name="Schuster L."/>
            <person name="Cowan T.M."/>
            <person name="Smanski M.J."/>
            <person name="Chevrette M.G."/>
            <person name="De Carvalho L.P.S."/>
            <person name="Shen B."/>
        </authorList>
    </citation>
    <scope>NUCLEOTIDE SEQUENCE [LARGE SCALE GENOMIC DNA]</scope>
    <source>
        <strain evidence="5 6">NPDC048946</strain>
    </source>
</reference>
<organism evidence="5 6">
    <name type="scientific">Streptodolium elevatio</name>
    <dbReference type="NCBI Taxonomy" id="3157996"/>
    <lineage>
        <taxon>Bacteria</taxon>
        <taxon>Bacillati</taxon>
        <taxon>Actinomycetota</taxon>
        <taxon>Actinomycetes</taxon>
        <taxon>Kitasatosporales</taxon>
        <taxon>Streptomycetaceae</taxon>
        <taxon>Streptodolium</taxon>
    </lineage>
</organism>
<dbReference type="EC" id="6.3.3.2" evidence="4"/>
<evidence type="ECO:0000313" key="5">
    <source>
        <dbReference type="EMBL" id="MEU8138505.1"/>
    </source>
</evidence>
<accession>A0ABV3DRY2</accession>
<keyword evidence="6" id="KW-1185">Reference proteome</keyword>
<dbReference type="Proteomes" id="UP001551482">
    <property type="component" value="Unassembled WGS sequence"/>
</dbReference>
<keyword evidence="4" id="KW-0479">Metal-binding</keyword>
<keyword evidence="4" id="KW-0460">Magnesium</keyword>
<comment type="cofactor">
    <cofactor evidence="4">
        <name>Mg(2+)</name>
        <dbReference type="ChEBI" id="CHEBI:18420"/>
    </cofactor>
</comment>
<dbReference type="NCBIfam" id="TIGR02727">
    <property type="entry name" value="MTHFS_bact"/>
    <property type="match status" value="1"/>
</dbReference>
<keyword evidence="2 4" id="KW-0547">Nucleotide-binding</keyword>
<sequence>MADELLPGPDADAGVSDAAVSDAAVSDAAVSGAAVSGAAVAARAAKAALRARLLAARTRQDAAERAYAARALGAALGALPELAEARTVAAYVPVGSEPGPADLAAVLAGSGRRVLLPVLLADNDLDWAVYDGPASLLAAARGLREPGGRRLGPDAVADADLVVVPGLAVDRHGMRLGRGGGSYDRALARLAPGAFTAVLLYDGELLEAVPAEPHDRPVRAALLPERTVRFGPEYVRPASD</sequence>
<keyword evidence="5" id="KW-0436">Ligase</keyword>
<evidence type="ECO:0000256" key="3">
    <source>
        <dbReference type="ARBA" id="ARBA00022840"/>
    </source>
</evidence>
<name>A0ABV3DRY2_9ACTN</name>
<dbReference type="PANTHER" id="PTHR23407">
    <property type="entry name" value="ATPASE INHIBITOR/5-FORMYLTETRAHYDROFOLATE CYCLO-LIGASE"/>
    <property type="match status" value="1"/>
</dbReference>
<evidence type="ECO:0000256" key="4">
    <source>
        <dbReference type="RuleBase" id="RU361279"/>
    </source>
</evidence>